<feature type="chain" id="PRO_5014137600" description="LRRCT domain-containing protein" evidence="7">
    <location>
        <begin position="34"/>
        <end position="297"/>
    </location>
</feature>
<dbReference type="SMART" id="SM00082">
    <property type="entry name" value="LRRCT"/>
    <property type="match status" value="1"/>
</dbReference>
<dbReference type="GO" id="GO:0005576">
    <property type="term" value="C:extracellular region"/>
    <property type="evidence" value="ECO:0007669"/>
    <property type="project" value="UniProtKB-SubCell"/>
</dbReference>
<dbReference type="AlphaFoldDB" id="A0A2I0LGC9"/>
<keyword evidence="3" id="KW-0433">Leucine-rich repeat</keyword>
<comment type="caution">
    <text evidence="9">The sequence shown here is derived from an EMBL/GenBank/DDBJ whole genome shotgun (WGS) entry which is preliminary data.</text>
</comment>
<dbReference type="Pfam" id="PF01463">
    <property type="entry name" value="LRRCT"/>
    <property type="match status" value="1"/>
</dbReference>
<dbReference type="PANTHER" id="PTHR24367:SF10">
    <property type="entry name" value="LEUCINE-RICH REPEAT LGI FAMILY MEMBER 3"/>
    <property type="match status" value="1"/>
</dbReference>
<name>A0A2I0LGC9_COLLI</name>
<evidence type="ECO:0000256" key="4">
    <source>
        <dbReference type="ARBA" id="ARBA00022729"/>
    </source>
</evidence>
<dbReference type="InterPro" id="IPR000483">
    <property type="entry name" value="Cys-rich_flank_reg_C"/>
</dbReference>
<dbReference type="InterPro" id="IPR003591">
    <property type="entry name" value="Leu-rich_rpt_typical-subtyp"/>
</dbReference>
<feature type="domain" description="LRRCT" evidence="8">
    <location>
        <begin position="173"/>
        <end position="222"/>
    </location>
</feature>
<feature type="non-terminal residue" evidence="9">
    <location>
        <position position="297"/>
    </location>
</feature>
<keyword evidence="10" id="KW-1185">Reference proteome</keyword>
<accession>A0A2I0LGC9</accession>
<dbReference type="EMBL" id="AKCR02002300">
    <property type="protein sequence ID" value="PKK16489.1"/>
    <property type="molecule type" value="Genomic_DNA"/>
</dbReference>
<comment type="subcellular location">
    <subcellularLocation>
        <location evidence="1">Secreted</location>
    </subcellularLocation>
</comment>
<dbReference type="GO" id="GO:0008021">
    <property type="term" value="C:synaptic vesicle"/>
    <property type="evidence" value="ECO:0007669"/>
    <property type="project" value="TreeGrafter"/>
</dbReference>
<keyword evidence="4 7" id="KW-0732">Signal</keyword>
<dbReference type="InterPro" id="IPR005492">
    <property type="entry name" value="EPTP"/>
</dbReference>
<dbReference type="InterPro" id="IPR032675">
    <property type="entry name" value="LRR_dom_sf"/>
</dbReference>
<evidence type="ECO:0000256" key="7">
    <source>
        <dbReference type="SAM" id="SignalP"/>
    </source>
</evidence>
<dbReference type="InterPro" id="IPR001611">
    <property type="entry name" value="Leu-rich_rpt"/>
</dbReference>
<dbReference type="Proteomes" id="UP000053872">
    <property type="component" value="Unassembled WGS sequence"/>
</dbReference>
<dbReference type="PROSITE" id="PS50912">
    <property type="entry name" value="EAR"/>
    <property type="match status" value="1"/>
</dbReference>
<keyword evidence="2" id="KW-0964">Secreted</keyword>
<evidence type="ECO:0000313" key="10">
    <source>
        <dbReference type="Proteomes" id="UP000053872"/>
    </source>
</evidence>
<keyword evidence="6" id="KW-0325">Glycoprotein</keyword>
<gene>
    <name evidence="9" type="ORF">A306_00000300</name>
</gene>
<dbReference type="SMART" id="SM00369">
    <property type="entry name" value="LRR_TYP"/>
    <property type="match status" value="3"/>
</dbReference>
<reference evidence="9 10" key="1">
    <citation type="journal article" date="2013" name="Science">
        <title>Genomic diversity and evolution of the head crest in the rock pigeon.</title>
        <authorList>
            <person name="Shapiro M.D."/>
            <person name="Kronenberg Z."/>
            <person name="Li C."/>
            <person name="Domyan E.T."/>
            <person name="Pan H."/>
            <person name="Campbell M."/>
            <person name="Tan H."/>
            <person name="Huff C.D."/>
            <person name="Hu H."/>
            <person name="Vickrey A.I."/>
            <person name="Nielsen S.C."/>
            <person name="Stringham S.A."/>
            <person name="Hu H."/>
            <person name="Willerslev E."/>
            <person name="Gilbert M.T."/>
            <person name="Yandell M."/>
            <person name="Zhang G."/>
            <person name="Wang J."/>
        </authorList>
    </citation>
    <scope>NUCLEOTIDE SEQUENCE [LARGE SCALE GENOMIC DNA]</scope>
    <source>
        <tissue evidence="9">Blood</tissue>
    </source>
</reference>
<evidence type="ECO:0000256" key="6">
    <source>
        <dbReference type="ARBA" id="ARBA00023180"/>
    </source>
</evidence>
<protein>
    <recommendedName>
        <fullName evidence="8">LRRCT domain-containing protein</fullName>
    </recommendedName>
</protein>
<dbReference type="InterPro" id="IPR051295">
    <property type="entry name" value="LGI_related"/>
</dbReference>
<dbReference type="STRING" id="8932.A0A2I0LGC9"/>
<dbReference type="Gene3D" id="3.80.10.10">
    <property type="entry name" value="Ribonuclease Inhibitor"/>
    <property type="match status" value="1"/>
</dbReference>
<dbReference type="FunFam" id="3.80.10.10:FF:000017">
    <property type="entry name" value="leucine-rich repeat LGI family member 3"/>
    <property type="match status" value="1"/>
</dbReference>
<dbReference type="GO" id="GO:0017157">
    <property type="term" value="P:regulation of exocytosis"/>
    <property type="evidence" value="ECO:0007669"/>
    <property type="project" value="TreeGrafter"/>
</dbReference>
<evidence type="ECO:0000259" key="8">
    <source>
        <dbReference type="SMART" id="SM00082"/>
    </source>
</evidence>
<sequence>MELQRWRRMPRDQLSALLLLLLALAWFWLPAGGRRPPRPPPCPPSCSCTRDTAFCVDSKAVPKNLPPEIISLTMVNAAFTELREAAFAHIPSLQFLLLNSNKFTLIGDDAFTGLSHLQYLFIENNDIQALSKATFRGLKSLTHLSLANNNLQTLPRDLFKPLDILSDLDLRGNTLACDCKIKWLVEWLESTNTTVPATFCSSPGQFEGQRIRDLALGDFQCITTDFVVHQVLPFQAVSAEPFTYASDLYIALAQPSASSCAILKWDYVERKLRDFDRIPAHSAVHCKPIVAQDQLYV</sequence>
<dbReference type="InParanoid" id="A0A2I0LGC9"/>
<dbReference type="InterPro" id="IPR009039">
    <property type="entry name" value="EAR"/>
</dbReference>
<dbReference type="PANTHER" id="PTHR24367">
    <property type="entry name" value="LEUCINE-RICH REPEAT-CONTAINING PROTEIN"/>
    <property type="match status" value="1"/>
</dbReference>
<dbReference type="SUPFAM" id="SSF52058">
    <property type="entry name" value="L domain-like"/>
    <property type="match status" value="1"/>
</dbReference>
<proteinExistence type="predicted"/>
<dbReference type="Pfam" id="PF13855">
    <property type="entry name" value="LRR_8"/>
    <property type="match status" value="1"/>
</dbReference>
<feature type="signal peptide" evidence="7">
    <location>
        <begin position="1"/>
        <end position="33"/>
    </location>
</feature>
<evidence type="ECO:0000256" key="5">
    <source>
        <dbReference type="ARBA" id="ARBA00022737"/>
    </source>
</evidence>
<dbReference type="Pfam" id="PF03736">
    <property type="entry name" value="EPTP"/>
    <property type="match status" value="1"/>
</dbReference>
<keyword evidence="5" id="KW-0677">Repeat</keyword>
<evidence type="ECO:0000256" key="1">
    <source>
        <dbReference type="ARBA" id="ARBA00004613"/>
    </source>
</evidence>
<evidence type="ECO:0000256" key="2">
    <source>
        <dbReference type="ARBA" id="ARBA00022525"/>
    </source>
</evidence>
<dbReference type="PROSITE" id="PS51450">
    <property type="entry name" value="LRR"/>
    <property type="match status" value="1"/>
</dbReference>
<evidence type="ECO:0000256" key="3">
    <source>
        <dbReference type="ARBA" id="ARBA00022614"/>
    </source>
</evidence>
<organism evidence="9 10">
    <name type="scientific">Columba livia</name>
    <name type="common">Rock dove</name>
    <dbReference type="NCBI Taxonomy" id="8932"/>
    <lineage>
        <taxon>Eukaryota</taxon>
        <taxon>Metazoa</taxon>
        <taxon>Chordata</taxon>
        <taxon>Craniata</taxon>
        <taxon>Vertebrata</taxon>
        <taxon>Euteleostomi</taxon>
        <taxon>Archelosauria</taxon>
        <taxon>Archosauria</taxon>
        <taxon>Dinosauria</taxon>
        <taxon>Saurischia</taxon>
        <taxon>Theropoda</taxon>
        <taxon>Coelurosauria</taxon>
        <taxon>Aves</taxon>
        <taxon>Neognathae</taxon>
        <taxon>Neoaves</taxon>
        <taxon>Columbimorphae</taxon>
        <taxon>Columbiformes</taxon>
        <taxon>Columbidae</taxon>
        <taxon>Columba</taxon>
    </lineage>
</organism>
<evidence type="ECO:0000313" key="9">
    <source>
        <dbReference type="EMBL" id="PKK16489.1"/>
    </source>
</evidence>